<feature type="domain" description="C3H1-type" evidence="6">
    <location>
        <begin position="49"/>
        <end position="77"/>
    </location>
</feature>
<dbReference type="Gene3D" id="4.10.1000.10">
    <property type="entry name" value="Zinc finger, CCCH-type"/>
    <property type="match status" value="1"/>
</dbReference>
<reference evidence="7" key="1">
    <citation type="journal article" date="2023" name="Mol. Ecol. Resour.">
        <title>Chromosome-level genome assembly of a triploid poplar Populus alba 'Berolinensis'.</title>
        <authorList>
            <person name="Chen S."/>
            <person name="Yu Y."/>
            <person name="Wang X."/>
            <person name="Wang S."/>
            <person name="Zhang T."/>
            <person name="Zhou Y."/>
            <person name="He R."/>
            <person name="Meng N."/>
            <person name="Wang Y."/>
            <person name="Liu W."/>
            <person name="Liu Z."/>
            <person name="Liu J."/>
            <person name="Guo Q."/>
            <person name="Huang H."/>
            <person name="Sederoff R.R."/>
            <person name="Wang G."/>
            <person name="Qu G."/>
            <person name="Chen S."/>
        </authorList>
    </citation>
    <scope>NUCLEOTIDE SEQUENCE</scope>
    <source>
        <strain evidence="7">SC-2020</strain>
    </source>
</reference>
<keyword evidence="2 5" id="KW-0863">Zinc-finger</keyword>
<keyword evidence="3 5" id="KW-0862">Zinc</keyword>
<accession>A0AAD6RGX7</accession>
<dbReference type="PANTHER" id="PTHR12506:SF50">
    <property type="entry name" value="ZINC FINGER CCCH DOMAIN-CONTAINING PROTEIN 26"/>
    <property type="match status" value="1"/>
</dbReference>
<gene>
    <name evidence="7" type="ORF">NC653_007259</name>
</gene>
<dbReference type="Proteomes" id="UP001164929">
    <property type="component" value="Chromosome 2"/>
</dbReference>
<keyword evidence="1 5" id="KW-0479">Metal-binding</keyword>
<dbReference type="GO" id="GO:0003729">
    <property type="term" value="F:mRNA binding"/>
    <property type="evidence" value="ECO:0007669"/>
    <property type="project" value="TreeGrafter"/>
</dbReference>
<dbReference type="InterPro" id="IPR000571">
    <property type="entry name" value="Znf_CCCH"/>
</dbReference>
<proteinExistence type="predicted"/>
<organism evidence="7 8">
    <name type="scientific">Populus alba x Populus x berolinensis</name>
    <dbReference type="NCBI Taxonomy" id="444605"/>
    <lineage>
        <taxon>Eukaryota</taxon>
        <taxon>Viridiplantae</taxon>
        <taxon>Streptophyta</taxon>
        <taxon>Embryophyta</taxon>
        <taxon>Tracheophyta</taxon>
        <taxon>Spermatophyta</taxon>
        <taxon>Magnoliopsida</taxon>
        <taxon>eudicotyledons</taxon>
        <taxon>Gunneridae</taxon>
        <taxon>Pentapetalae</taxon>
        <taxon>rosids</taxon>
        <taxon>fabids</taxon>
        <taxon>Malpighiales</taxon>
        <taxon>Salicaceae</taxon>
        <taxon>Saliceae</taxon>
        <taxon>Populus</taxon>
    </lineage>
</organism>
<dbReference type="InterPro" id="IPR050974">
    <property type="entry name" value="Plant_ZF_CCCH"/>
</dbReference>
<protein>
    <recommendedName>
        <fullName evidence="6">C3H1-type domain-containing protein</fullName>
    </recommendedName>
</protein>
<evidence type="ECO:0000256" key="1">
    <source>
        <dbReference type="ARBA" id="ARBA00022723"/>
    </source>
</evidence>
<sequence>MPDHNNRQVKSNAVSNQSADNIEEAFWRLKIHDPQEQGGMAQSSPYPDRPGVQDCGYYLRTGLCGYGSNCRFNHPIYAAQGTQLREELPERIGQPDCGVNSSLPCLLKRSSLPSELHFIDDHGKFPKKKRIGLLTYAYRVSLLSFFSCLLSW</sequence>
<evidence type="ECO:0000256" key="4">
    <source>
        <dbReference type="ARBA" id="ARBA00023125"/>
    </source>
</evidence>
<evidence type="ECO:0000313" key="7">
    <source>
        <dbReference type="EMBL" id="KAJ7008536.1"/>
    </source>
</evidence>
<dbReference type="EMBL" id="JAQIZT010000002">
    <property type="protein sequence ID" value="KAJ7008536.1"/>
    <property type="molecule type" value="Genomic_DNA"/>
</dbReference>
<evidence type="ECO:0000256" key="5">
    <source>
        <dbReference type="PROSITE-ProRule" id="PRU00723"/>
    </source>
</evidence>
<dbReference type="GO" id="GO:0003677">
    <property type="term" value="F:DNA binding"/>
    <property type="evidence" value="ECO:0007669"/>
    <property type="project" value="UniProtKB-KW"/>
</dbReference>
<evidence type="ECO:0000256" key="2">
    <source>
        <dbReference type="ARBA" id="ARBA00022771"/>
    </source>
</evidence>
<keyword evidence="8" id="KW-1185">Reference proteome</keyword>
<evidence type="ECO:0000313" key="8">
    <source>
        <dbReference type="Proteomes" id="UP001164929"/>
    </source>
</evidence>
<evidence type="ECO:0000256" key="3">
    <source>
        <dbReference type="ARBA" id="ARBA00022833"/>
    </source>
</evidence>
<feature type="zinc finger region" description="C3H1-type" evidence="5">
    <location>
        <begin position="49"/>
        <end position="77"/>
    </location>
</feature>
<comment type="caution">
    <text evidence="7">The sequence shown here is derived from an EMBL/GenBank/DDBJ whole genome shotgun (WGS) entry which is preliminary data.</text>
</comment>
<dbReference type="Pfam" id="PF00642">
    <property type="entry name" value="zf-CCCH"/>
    <property type="match status" value="1"/>
</dbReference>
<dbReference type="InterPro" id="IPR036855">
    <property type="entry name" value="Znf_CCCH_sf"/>
</dbReference>
<dbReference type="AlphaFoldDB" id="A0AAD6RGX7"/>
<dbReference type="PANTHER" id="PTHR12506">
    <property type="entry name" value="PROTEIN PHOSPHATASE RELATED"/>
    <property type="match status" value="1"/>
</dbReference>
<dbReference type="SMART" id="SM00356">
    <property type="entry name" value="ZnF_C3H1"/>
    <property type="match status" value="1"/>
</dbReference>
<dbReference type="SUPFAM" id="SSF90229">
    <property type="entry name" value="CCCH zinc finger"/>
    <property type="match status" value="1"/>
</dbReference>
<dbReference type="PROSITE" id="PS50103">
    <property type="entry name" value="ZF_C3H1"/>
    <property type="match status" value="1"/>
</dbReference>
<dbReference type="GO" id="GO:0008270">
    <property type="term" value="F:zinc ion binding"/>
    <property type="evidence" value="ECO:0007669"/>
    <property type="project" value="UniProtKB-KW"/>
</dbReference>
<keyword evidence="4" id="KW-0238">DNA-binding</keyword>
<evidence type="ECO:0000259" key="6">
    <source>
        <dbReference type="PROSITE" id="PS50103"/>
    </source>
</evidence>
<name>A0AAD6RGX7_9ROSI</name>